<feature type="signal peptide" evidence="3">
    <location>
        <begin position="1"/>
        <end position="36"/>
    </location>
</feature>
<dbReference type="Gene3D" id="2.130.10.10">
    <property type="entry name" value="YVTN repeat-like/Quinoprotein amine dehydrogenase"/>
    <property type="match status" value="1"/>
</dbReference>
<proteinExistence type="inferred from homology"/>
<keyword evidence="3" id="KW-0732">Signal</keyword>
<dbReference type="PROSITE" id="PS51318">
    <property type="entry name" value="TAT"/>
    <property type="match status" value="1"/>
</dbReference>
<sequence>MSIDSNHLVSRRFMLKASAACALASAASRVFPLSSAAPVLAYIGSYSASMDGGAGNGKGIYLAEMHPESGELTDIRLVAEARNASWLSLDPSGRHLYSVNEVTDYEGGSGAVSAYAVHRPTGDLTLLNIVSSHGAGPAHLSVDRQGKYVFVANYFGGSIAVLPILASGALGSPAFLHQDIGSLGKKIATDAPAGSYAISGHDKPHAHMIHADPSNQFVLQTDLGQDRIYIYRLDSATGKLSPSADMPFVSLPSGDGPRHFIFHPNGQWLYVLQEESSTLAFFHFDPHTGTLQAQQRLSTLPPGFAGTSFTSELAMTEDGRFLYAANRLHDTVALFAVAQNGRLSYIGETSVLGDYPRHIAISPNGQFLYASNQRSDDITVFRIDRTNGKLTFTGHYAAIGSPTCVVFLTL</sequence>
<comment type="similarity">
    <text evidence="1">Belongs to the cycloisomerase 2 family.</text>
</comment>
<dbReference type="InterPro" id="IPR019405">
    <property type="entry name" value="Lactonase_7-beta_prop"/>
</dbReference>
<reference evidence="4 5" key="1">
    <citation type="submission" date="2019-03" db="EMBL/GenBank/DDBJ databases">
        <title>Genomic Encyclopedia of Type Strains, Phase IV (KMG-IV): sequencing the most valuable type-strain genomes for metagenomic binning, comparative biology and taxonomic classification.</title>
        <authorList>
            <person name="Goeker M."/>
        </authorList>
    </citation>
    <scope>NUCLEOTIDE SEQUENCE [LARGE SCALE GENOMIC DNA]</scope>
    <source>
        <strain evidence="4 5">DSM 103428</strain>
    </source>
</reference>
<evidence type="ECO:0000256" key="1">
    <source>
        <dbReference type="ARBA" id="ARBA00005564"/>
    </source>
</evidence>
<gene>
    <name evidence="4" type="ORF">C7378_3431</name>
</gene>
<dbReference type="InterPro" id="IPR015943">
    <property type="entry name" value="WD40/YVTN_repeat-like_dom_sf"/>
</dbReference>
<dbReference type="GO" id="GO:0017057">
    <property type="term" value="F:6-phosphogluconolactonase activity"/>
    <property type="evidence" value="ECO:0007669"/>
    <property type="project" value="TreeGrafter"/>
</dbReference>
<dbReference type="Pfam" id="PF10282">
    <property type="entry name" value="Lactonase"/>
    <property type="match status" value="1"/>
</dbReference>
<evidence type="ECO:0000256" key="2">
    <source>
        <dbReference type="ARBA" id="ARBA00022526"/>
    </source>
</evidence>
<dbReference type="GO" id="GO:0005829">
    <property type="term" value="C:cytosol"/>
    <property type="evidence" value="ECO:0007669"/>
    <property type="project" value="TreeGrafter"/>
</dbReference>
<dbReference type="InterPro" id="IPR006311">
    <property type="entry name" value="TAT_signal"/>
</dbReference>
<accession>A0A4R1KWQ0</accession>
<evidence type="ECO:0000313" key="4">
    <source>
        <dbReference type="EMBL" id="TCK69688.1"/>
    </source>
</evidence>
<organism evidence="4 5">
    <name type="scientific">Acidipila rosea</name>
    <dbReference type="NCBI Taxonomy" id="768535"/>
    <lineage>
        <taxon>Bacteria</taxon>
        <taxon>Pseudomonadati</taxon>
        <taxon>Acidobacteriota</taxon>
        <taxon>Terriglobia</taxon>
        <taxon>Terriglobales</taxon>
        <taxon>Acidobacteriaceae</taxon>
        <taxon>Acidipila</taxon>
    </lineage>
</organism>
<keyword evidence="2" id="KW-0119">Carbohydrate metabolism</keyword>
<keyword evidence="5" id="KW-1185">Reference proteome</keyword>
<name>A0A4R1KWQ0_9BACT</name>
<dbReference type="OrthoDB" id="9790815at2"/>
<dbReference type="Proteomes" id="UP000295210">
    <property type="component" value="Unassembled WGS sequence"/>
</dbReference>
<keyword evidence="2" id="KW-0313">Glucose metabolism</keyword>
<evidence type="ECO:0000256" key="3">
    <source>
        <dbReference type="SAM" id="SignalP"/>
    </source>
</evidence>
<dbReference type="GO" id="GO:0016853">
    <property type="term" value="F:isomerase activity"/>
    <property type="evidence" value="ECO:0007669"/>
    <property type="project" value="UniProtKB-KW"/>
</dbReference>
<dbReference type="EMBL" id="SMGK01000008">
    <property type="protein sequence ID" value="TCK69688.1"/>
    <property type="molecule type" value="Genomic_DNA"/>
</dbReference>
<keyword evidence="4" id="KW-0413">Isomerase</keyword>
<dbReference type="SUPFAM" id="SSF51004">
    <property type="entry name" value="C-terminal (heme d1) domain of cytochrome cd1-nitrite reductase"/>
    <property type="match status" value="1"/>
</dbReference>
<dbReference type="RefSeq" id="WP_131999314.1">
    <property type="nucleotide sequence ID" value="NZ_SMGK01000008.1"/>
</dbReference>
<comment type="caution">
    <text evidence="4">The sequence shown here is derived from an EMBL/GenBank/DDBJ whole genome shotgun (WGS) entry which is preliminary data.</text>
</comment>
<dbReference type="AlphaFoldDB" id="A0A4R1KWQ0"/>
<dbReference type="InterPro" id="IPR011048">
    <property type="entry name" value="Haem_d1_sf"/>
</dbReference>
<dbReference type="GO" id="GO:0006006">
    <property type="term" value="P:glucose metabolic process"/>
    <property type="evidence" value="ECO:0007669"/>
    <property type="project" value="UniProtKB-KW"/>
</dbReference>
<feature type="chain" id="PRO_5020657003" evidence="3">
    <location>
        <begin position="37"/>
        <end position="410"/>
    </location>
</feature>
<evidence type="ECO:0000313" key="5">
    <source>
        <dbReference type="Proteomes" id="UP000295210"/>
    </source>
</evidence>
<dbReference type="InterPro" id="IPR050282">
    <property type="entry name" value="Cycloisomerase_2"/>
</dbReference>
<dbReference type="PANTHER" id="PTHR30344">
    <property type="entry name" value="6-PHOSPHOGLUCONOLACTONASE-RELATED"/>
    <property type="match status" value="1"/>
</dbReference>
<dbReference type="PANTHER" id="PTHR30344:SF1">
    <property type="entry name" value="6-PHOSPHOGLUCONOLACTONASE"/>
    <property type="match status" value="1"/>
</dbReference>
<protein>
    <submittedName>
        <fullName evidence="4">6-phosphogluconolactonase (Cycloisomerase 2 family)</fullName>
    </submittedName>
</protein>